<evidence type="ECO:0000313" key="8">
    <source>
        <dbReference type="Proteomes" id="UP001596116"/>
    </source>
</evidence>
<keyword evidence="4 5" id="KW-0472">Membrane</keyword>
<evidence type="ECO:0000256" key="3">
    <source>
        <dbReference type="ARBA" id="ARBA00022989"/>
    </source>
</evidence>
<dbReference type="SUPFAM" id="SSF54427">
    <property type="entry name" value="NTF2-like"/>
    <property type="match status" value="1"/>
</dbReference>
<gene>
    <name evidence="7" type="primary">trbF</name>
    <name evidence="7" type="ORF">ACFMB1_07530</name>
</gene>
<feature type="transmembrane region" description="Helical" evidence="5">
    <location>
        <begin position="43"/>
        <end position="61"/>
    </location>
</feature>
<evidence type="ECO:0000313" key="7">
    <source>
        <dbReference type="EMBL" id="MFC6035389.1"/>
    </source>
</evidence>
<dbReference type="NCBIfam" id="NF010446">
    <property type="entry name" value="PRK13872.1"/>
    <property type="match status" value="1"/>
</dbReference>
<comment type="caution">
    <text evidence="7">The sequence shown here is derived from an EMBL/GenBank/DDBJ whole genome shotgun (WGS) entry which is preliminary data.</text>
</comment>
<dbReference type="InterPro" id="IPR007430">
    <property type="entry name" value="VirB8"/>
</dbReference>
<keyword evidence="2 5" id="KW-0812">Transmembrane</keyword>
<evidence type="ECO:0000256" key="1">
    <source>
        <dbReference type="ARBA" id="ARBA00004167"/>
    </source>
</evidence>
<accession>A0ABW1KV43</accession>
<evidence type="ECO:0000256" key="2">
    <source>
        <dbReference type="ARBA" id="ARBA00022692"/>
    </source>
</evidence>
<reference evidence="7 8" key="1">
    <citation type="submission" date="2024-09" db="EMBL/GenBank/DDBJ databases">
        <authorList>
            <person name="Zhang Z.-H."/>
        </authorList>
    </citation>
    <scope>NUCLEOTIDE SEQUENCE [LARGE SCALE GENOMIC DNA]</scope>
    <source>
        <strain evidence="7 8">HHTR114</strain>
    </source>
</reference>
<feature type="domain" description="Bacterial virulence protein VirB8" evidence="6">
    <location>
        <begin position="22"/>
        <end position="225"/>
    </location>
</feature>
<dbReference type="Gene3D" id="3.10.450.230">
    <property type="entry name" value="VirB8 protein"/>
    <property type="match status" value="1"/>
</dbReference>
<comment type="subcellular location">
    <subcellularLocation>
        <location evidence="1">Membrane</location>
        <topology evidence="1">Single-pass membrane protein</topology>
    </subcellularLocation>
</comment>
<dbReference type="EMBL" id="JBHPON010000001">
    <property type="protein sequence ID" value="MFC6035389.1"/>
    <property type="molecule type" value="Genomic_DNA"/>
</dbReference>
<dbReference type="RefSeq" id="WP_379879288.1">
    <property type="nucleotide sequence ID" value="NZ_JBHPON010000001.1"/>
</dbReference>
<sequence>MLFKRASASYGETPEPETPFQKAGQIWDARIGAARVQAANWRFMAFGCLALAAASSAGLIWRSLQSTVTPYVIEVDELGAVQAVGPAALRYNPTDAQIAHHLARFLENVRGLSVDPIVVRQNWLSGYDFTTDKGAAVLNDYARDNDPFESVGRRSRTVDVVSVVRVSDDTFQARWIERTFENSAFTKTERFTALITIVIDPPRDAATLRKNPLGIFIHGLNWSEDLDTGEKK</sequence>
<evidence type="ECO:0000256" key="4">
    <source>
        <dbReference type="ARBA" id="ARBA00023136"/>
    </source>
</evidence>
<evidence type="ECO:0000256" key="5">
    <source>
        <dbReference type="SAM" id="Phobius"/>
    </source>
</evidence>
<dbReference type="InterPro" id="IPR035658">
    <property type="entry name" value="TrbF"/>
</dbReference>
<dbReference type="CDD" id="cd16425">
    <property type="entry name" value="TrbF"/>
    <property type="match status" value="1"/>
</dbReference>
<keyword evidence="3 5" id="KW-1133">Transmembrane helix</keyword>
<keyword evidence="8" id="KW-1185">Reference proteome</keyword>
<evidence type="ECO:0000259" key="6">
    <source>
        <dbReference type="Pfam" id="PF04335"/>
    </source>
</evidence>
<dbReference type="Proteomes" id="UP001596116">
    <property type="component" value="Unassembled WGS sequence"/>
</dbReference>
<protein>
    <submittedName>
        <fullName evidence="7">Conjugal transfer protein TrbF</fullName>
    </submittedName>
</protein>
<name>A0ABW1KV43_9PROT</name>
<proteinExistence type="predicted"/>
<dbReference type="Pfam" id="PF04335">
    <property type="entry name" value="VirB8"/>
    <property type="match status" value="1"/>
</dbReference>
<organism evidence="7 8">
    <name type="scientific">Hyphococcus aureus</name>
    <dbReference type="NCBI Taxonomy" id="2666033"/>
    <lineage>
        <taxon>Bacteria</taxon>
        <taxon>Pseudomonadati</taxon>
        <taxon>Pseudomonadota</taxon>
        <taxon>Alphaproteobacteria</taxon>
        <taxon>Parvularculales</taxon>
        <taxon>Parvularculaceae</taxon>
        <taxon>Hyphococcus</taxon>
    </lineage>
</organism>
<dbReference type="InterPro" id="IPR032710">
    <property type="entry name" value="NTF2-like_dom_sf"/>
</dbReference>